<evidence type="ECO:0000256" key="5">
    <source>
        <dbReference type="ARBA" id="ARBA00022989"/>
    </source>
</evidence>
<dbReference type="InterPro" id="IPR003400">
    <property type="entry name" value="ExbD"/>
</dbReference>
<keyword evidence="3" id="KW-1003">Cell membrane</keyword>
<evidence type="ECO:0000256" key="2">
    <source>
        <dbReference type="ARBA" id="ARBA00005811"/>
    </source>
</evidence>
<keyword evidence="7" id="KW-0813">Transport</keyword>
<dbReference type="PANTHER" id="PTHR30558">
    <property type="entry name" value="EXBD MEMBRANE COMPONENT OF PMF-DRIVEN MACROMOLECULE IMPORT SYSTEM"/>
    <property type="match status" value="1"/>
</dbReference>
<keyword evidence="6 9" id="KW-0472">Membrane</keyword>
<evidence type="ECO:0000256" key="4">
    <source>
        <dbReference type="ARBA" id="ARBA00022692"/>
    </source>
</evidence>
<evidence type="ECO:0000313" key="11">
    <source>
        <dbReference type="Proteomes" id="UP000655420"/>
    </source>
</evidence>
<comment type="subcellular location">
    <subcellularLocation>
        <location evidence="1">Cell membrane</location>
        <topology evidence="1">Single-pass membrane protein</topology>
    </subcellularLocation>
    <subcellularLocation>
        <location evidence="7">Cell membrane</location>
        <topology evidence="7">Single-pass type II membrane protein</topology>
    </subcellularLocation>
</comment>
<reference evidence="10" key="1">
    <citation type="submission" date="2020-12" db="EMBL/GenBank/DDBJ databases">
        <title>Bacterial taxonomy.</title>
        <authorList>
            <person name="Pan X."/>
        </authorList>
    </citation>
    <scope>NUCLEOTIDE SEQUENCE</scope>
    <source>
        <strain evidence="10">M0105</strain>
    </source>
</reference>
<evidence type="ECO:0000256" key="9">
    <source>
        <dbReference type="SAM" id="Phobius"/>
    </source>
</evidence>
<keyword evidence="11" id="KW-1185">Reference proteome</keyword>
<feature type="region of interest" description="Disordered" evidence="8">
    <location>
        <begin position="40"/>
        <end position="61"/>
    </location>
</feature>
<accession>A0A8J7M4P4</accession>
<keyword evidence="4 7" id="KW-0812">Transmembrane</keyword>
<evidence type="ECO:0000256" key="8">
    <source>
        <dbReference type="SAM" id="MobiDB-lite"/>
    </source>
</evidence>
<dbReference type="Proteomes" id="UP000655420">
    <property type="component" value="Unassembled WGS sequence"/>
</dbReference>
<evidence type="ECO:0000256" key="6">
    <source>
        <dbReference type="ARBA" id="ARBA00023136"/>
    </source>
</evidence>
<dbReference type="GO" id="GO:0022857">
    <property type="term" value="F:transmembrane transporter activity"/>
    <property type="evidence" value="ECO:0007669"/>
    <property type="project" value="InterPro"/>
</dbReference>
<dbReference type="RefSeq" id="WP_200607118.1">
    <property type="nucleotide sequence ID" value="NZ_JAEHHL010000001.1"/>
</dbReference>
<dbReference type="Pfam" id="PF02472">
    <property type="entry name" value="ExbD"/>
    <property type="match status" value="1"/>
</dbReference>
<feature type="transmembrane region" description="Helical" evidence="9">
    <location>
        <begin position="15"/>
        <end position="36"/>
    </location>
</feature>
<keyword evidence="5 9" id="KW-1133">Transmembrane helix</keyword>
<sequence>MDFATPARRTRAESIVPMINVVFLLLVFFLMTATIAPPQPFETIPPASRDESAAQSDPTAADALHVAADGSLAWRETRGASAVHAAASHVRAKGAPLLIRADRRADGAAIARLLSELAESGVSQARLVTEPAP</sequence>
<evidence type="ECO:0000313" key="10">
    <source>
        <dbReference type="EMBL" id="MBK0398241.1"/>
    </source>
</evidence>
<evidence type="ECO:0000256" key="7">
    <source>
        <dbReference type="RuleBase" id="RU003879"/>
    </source>
</evidence>
<gene>
    <name evidence="10" type="ORF">H0I76_03485</name>
</gene>
<dbReference type="GO" id="GO:0015031">
    <property type="term" value="P:protein transport"/>
    <property type="evidence" value="ECO:0007669"/>
    <property type="project" value="UniProtKB-KW"/>
</dbReference>
<comment type="caution">
    <text evidence="10">The sequence shown here is derived from an EMBL/GenBank/DDBJ whole genome shotgun (WGS) entry which is preliminary data.</text>
</comment>
<organism evidence="10 11">
    <name type="scientific">Thermohalobaculum xanthum</name>
    <dbReference type="NCBI Taxonomy" id="2753746"/>
    <lineage>
        <taxon>Bacteria</taxon>
        <taxon>Pseudomonadati</taxon>
        <taxon>Pseudomonadota</taxon>
        <taxon>Alphaproteobacteria</taxon>
        <taxon>Rhodobacterales</taxon>
        <taxon>Paracoccaceae</taxon>
        <taxon>Thermohalobaculum</taxon>
    </lineage>
</organism>
<comment type="similarity">
    <text evidence="2 7">Belongs to the ExbD/TolR family.</text>
</comment>
<keyword evidence="7" id="KW-0653">Protein transport</keyword>
<protein>
    <submittedName>
        <fullName evidence="10">Biopolymer transporter ExbD</fullName>
    </submittedName>
</protein>
<dbReference type="EMBL" id="JAEHHL010000001">
    <property type="protein sequence ID" value="MBK0398241.1"/>
    <property type="molecule type" value="Genomic_DNA"/>
</dbReference>
<dbReference type="GO" id="GO:0005886">
    <property type="term" value="C:plasma membrane"/>
    <property type="evidence" value="ECO:0007669"/>
    <property type="project" value="UniProtKB-SubCell"/>
</dbReference>
<evidence type="ECO:0000256" key="3">
    <source>
        <dbReference type="ARBA" id="ARBA00022475"/>
    </source>
</evidence>
<evidence type="ECO:0000256" key="1">
    <source>
        <dbReference type="ARBA" id="ARBA00004162"/>
    </source>
</evidence>
<name>A0A8J7M4P4_9RHOB</name>
<dbReference type="AlphaFoldDB" id="A0A8J7M4P4"/>
<proteinExistence type="inferred from homology"/>